<dbReference type="Proteomes" id="UP000092482">
    <property type="component" value="Chromosome"/>
</dbReference>
<feature type="transmembrane region" description="Helical" evidence="7">
    <location>
        <begin position="483"/>
        <end position="510"/>
    </location>
</feature>
<name>A0A1B1NAB2_9MICO</name>
<dbReference type="Pfam" id="PF00753">
    <property type="entry name" value="Lactamase_B"/>
    <property type="match status" value="1"/>
</dbReference>
<feature type="transmembrane region" description="Helical" evidence="7">
    <location>
        <begin position="60"/>
        <end position="78"/>
    </location>
</feature>
<evidence type="ECO:0000313" key="9">
    <source>
        <dbReference type="EMBL" id="ANS78369.1"/>
    </source>
</evidence>
<keyword evidence="5 7" id="KW-0472">Membrane</keyword>
<dbReference type="InterPro" id="IPR004477">
    <property type="entry name" value="ComEC_N"/>
</dbReference>
<feature type="compositionally biased region" description="Acidic residues" evidence="6">
    <location>
        <begin position="24"/>
        <end position="52"/>
    </location>
</feature>
<reference evidence="9 10" key="1">
    <citation type="submission" date="2016-03" db="EMBL/GenBank/DDBJ databases">
        <title>Shallow-sea hydrothermal system.</title>
        <authorList>
            <person name="Tang K."/>
        </authorList>
    </citation>
    <scope>NUCLEOTIDE SEQUENCE [LARGE SCALE GENOMIC DNA]</scope>
    <source>
        <strain evidence="9 10">JLT9</strain>
    </source>
</reference>
<gene>
    <name evidence="9" type="ORF">SGUI_0973</name>
</gene>
<organism evidence="9 10">
    <name type="scientific">Serinicoccus hydrothermalis</name>
    <dbReference type="NCBI Taxonomy" id="1758689"/>
    <lineage>
        <taxon>Bacteria</taxon>
        <taxon>Bacillati</taxon>
        <taxon>Actinomycetota</taxon>
        <taxon>Actinomycetes</taxon>
        <taxon>Micrococcales</taxon>
        <taxon>Ornithinimicrobiaceae</taxon>
        <taxon>Serinicoccus</taxon>
    </lineage>
</organism>
<evidence type="ECO:0000256" key="7">
    <source>
        <dbReference type="SAM" id="Phobius"/>
    </source>
</evidence>
<evidence type="ECO:0000313" key="10">
    <source>
        <dbReference type="Proteomes" id="UP000092482"/>
    </source>
</evidence>
<dbReference type="PATRIC" id="fig|1758689.4.peg.1012"/>
<evidence type="ECO:0000256" key="2">
    <source>
        <dbReference type="ARBA" id="ARBA00022475"/>
    </source>
</evidence>
<keyword evidence="10" id="KW-1185">Reference proteome</keyword>
<dbReference type="Pfam" id="PF03772">
    <property type="entry name" value="Competence"/>
    <property type="match status" value="1"/>
</dbReference>
<dbReference type="NCBIfam" id="TIGR00360">
    <property type="entry name" value="ComEC_N-term"/>
    <property type="match status" value="1"/>
</dbReference>
<dbReference type="PANTHER" id="PTHR30619">
    <property type="entry name" value="DNA INTERNALIZATION/COMPETENCE PROTEIN COMEC/REC2"/>
    <property type="match status" value="1"/>
</dbReference>
<dbReference type="InterPro" id="IPR035681">
    <property type="entry name" value="ComA-like_MBL"/>
</dbReference>
<evidence type="ECO:0000256" key="1">
    <source>
        <dbReference type="ARBA" id="ARBA00004651"/>
    </source>
</evidence>
<feature type="transmembrane region" description="Helical" evidence="7">
    <location>
        <begin position="380"/>
        <end position="398"/>
    </location>
</feature>
<protein>
    <submittedName>
        <fullName evidence="9">ComEC/Rec2-related protein</fullName>
    </submittedName>
</protein>
<feature type="compositionally biased region" description="Basic and acidic residues" evidence="6">
    <location>
        <begin position="1"/>
        <end position="15"/>
    </location>
</feature>
<dbReference type="InterPro" id="IPR036866">
    <property type="entry name" value="RibonucZ/Hydroxyglut_hydro"/>
</dbReference>
<evidence type="ECO:0000259" key="8">
    <source>
        <dbReference type="SMART" id="SM00849"/>
    </source>
</evidence>
<dbReference type="AlphaFoldDB" id="A0A1B1NAB2"/>
<keyword evidence="3 7" id="KW-0812">Transmembrane</keyword>
<dbReference type="CDD" id="cd07731">
    <property type="entry name" value="ComA-like_MBL-fold"/>
    <property type="match status" value="1"/>
</dbReference>
<sequence>MRGGRTDGAPERAAETEPASGPETEPEPDSEPGPESGPEPETEPEPDSELDPEPPHDLRLLLPALAAWAVLVAVLVGPRWVPPLVAVVSLVAALLLGLLAGRPSGRTGRRPSGWRQQLALSAAAIALVVGATSLHTAVARAGPVAGWAQDRAVTTARVLVTTEPRLIARADERDPLVVLEGRVVQASARGETTRPATPVVVMATAGQGWTDGAVAWRSVVEVSGRWGPGRPGERAVAVLVQRGPPTVVSPPPALLRGVDHVRASFREAVDPLPTDARGLVPGLVIGDSSLTPPDLTQAMRDTGMTHLSAVSGSNVAIVVGGVALLVVRAGLPRRWRLPVVLAGLVCFVLLCRPEPSVLRAGVMGAIALVALAGGRRRTSLPLLGGAVLVLLCLDPWLARSYGFALSTLATLGLVLWARPWGLAMAAVLPGWAGLAARAAAVPLAAQVICAPVIVLLQGDITTVAVLANLLAAPLVPPTTILGLLAAVLAPVSTVLGSAVAWAAAVPAWAIGRIARVCARAPLGSLEWWDGALGAWALAVLTVLLLVTGRRWLRLGRRRPWAAVALAAVVLASALPVPGLRGWPPPGWVVAGCDVGQGDAFVVRTAPGHALLVDTGPDPTAVRTCLHDLEVGTVDLLVLTHFHTDHVAGLPGVLGGTQVEQVLVTPVRDPPEVAAATLGLLAAEGIPVHQARVGDRWDVGAARATVLWPSATPPVAGSAANNASIVLDVDVGGTALLLTGDLEPESARQVRESTQGRDYDVLKVAHHGSAAQDERLVLGADPEVALIGVGADNDFGHPSPSALSLLSQAGAVVLRTDLHGDVAVVRDTRSRLVPHARE</sequence>
<feature type="region of interest" description="Disordered" evidence="6">
    <location>
        <begin position="1"/>
        <end position="56"/>
    </location>
</feature>
<evidence type="ECO:0000256" key="4">
    <source>
        <dbReference type="ARBA" id="ARBA00022989"/>
    </source>
</evidence>
<feature type="transmembrane region" description="Helical" evidence="7">
    <location>
        <begin position="357"/>
        <end position="374"/>
    </location>
</feature>
<feature type="transmembrane region" description="Helical" evidence="7">
    <location>
        <begin position="443"/>
        <end position="471"/>
    </location>
</feature>
<accession>A0A1B1NAB2</accession>
<dbReference type="EMBL" id="CP014989">
    <property type="protein sequence ID" value="ANS78369.1"/>
    <property type="molecule type" value="Genomic_DNA"/>
</dbReference>
<feature type="transmembrane region" description="Helical" evidence="7">
    <location>
        <begin position="530"/>
        <end position="548"/>
    </location>
</feature>
<dbReference type="Gene3D" id="3.60.15.10">
    <property type="entry name" value="Ribonuclease Z/Hydroxyacylglutathione hydrolase-like"/>
    <property type="match status" value="1"/>
</dbReference>
<dbReference type="OrthoDB" id="7177610at2"/>
<dbReference type="SMART" id="SM00849">
    <property type="entry name" value="Lactamase_B"/>
    <property type="match status" value="1"/>
</dbReference>
<dbReference type="GO" id="GO:0005886">
    <property type="term" value="C:plasma membrane"/>
    <property type="evidence" value="ECO:0007669"/>
    <property type="project" value="UniProtKB-SubCell"/>
</dbReference>
<dbReference type="RefSeq" id="WP_083190505.1">
    <property type="nucleotide sequence ID" value="NZ_CP014989.1"/>
</dbReference>
<feature type="domain" description="Metallo-beta-lactamase" evidence="8">
    <location>
        <begin position="596"/>
        <end position="788"/>
    </location>
</feature>
<feature type="transmembrane region" description="Helical" evidence="7">
    <location>
        <begin position="560"/>
        <end position="579"/>
    </location>
</feature>
<keyword evidence="4 7" id="KW-1133">Transmembrane helix</keyword>
<feature type="transmembrane region" description="Helical" evidence="7">
    <location>
        <begin position="84"/>
        <end position="101"/>
    </location>
</feature>
<dbReference type="STRING" id="1758689.SGUI_0973"/>
<evidence type="ECO:0000256" key="5">
    <source>
        <dbReference type="ARBA" id="ARBA00023136"/>
    </source>
</evidence>
<feature type="transmembrane region" description="Helical" evidence="7">
    <location>
        <begin position="307"/>
        <end position="327"/>
    </location>
</feature>
<comment type="subcellular location">
    <subcellularLocation>
        <location evidence="1">Cell membrane</location>
        <topology evidence="1">Multi-pass membrane protein</topology>
    </subcellularLocation>
</comment>
<dbReference type="KEGG" id="serj:SGUI_0973"/>
<dbReference type="InterPro" id="IPR052159">
    <property type="entry name" value="Competence_DNA_uptake"/>
</dbReference>
<evidence type="ECO:0000256" key="6">
    <source>
        <dbReference type="SAM" id="MobiDB-lite"/>
    </source>
</evidence>
<dbReference type="InterPro" id="IPR001279">
    <property type="entry name" value="Metallo-B-lactamas"/>
</dbReference>
<proteinExistence type="predicted"/>
<dbReference type="SUPFAM" id="SSF56281">
    <property type="entry name" value="Metallo-hydrolase/oxidoreductase"/>
    <property type="match status" value="1"/>
</dbReference>
<dbReference type="PANTHER" id="PTHR30619:SF1">
    <property type="entry name" value="RECOMBINATION PROTEIN 2"/>
    <property type="match status" value="1"/>
</dbReference>
<keyword evidence="2" id="KW-1003">Cell membrane</keyword>
<evidence type="ECO:0000256" key="3">
    <source>
        <dbReference type="ARBA" id="ARBA00022692"/>
    </source>
</evidence>